<evidence type="ECO:0000256" key="1">
    <source>
        <dbReference type="SAM" id="MobiDB-lite"/>
    </source>
</evidence>
<dbReference type="PANTHER" id="PTHR47618">
    <property type="entry name" value="BIFUNCTIONAL OLIGORIBONUCLEASE AND PAP PHOSPHATASE NRNA"/>
    <property type="match status" value="1"/>
</dbReference>
<dbReference type="InterPro" id="IPR003156">
    <property type="entry name" value="DHHA1_dom"/>
</dbReference>
<dbReference type="AlphaFoldDB" id="D5H7W8"/>
<feature type="domain" description="DHHA1" evidence="3">
    <location>
        <begin position="276"/>
        <end position="371"/>
    </location>
</feature>
<dbReference type="PANTHER" id="PTHR47618:SF1">
    <property type="entry name" value="BIFUNCTIONAL OLIGORIBONUCLEASE AND PAP PHOSPHATASE NRNA"/>
    <property type="match status" value="1"/>
</dbReference>
<evidence type="ECO:0000313" key="5">
    <source>
        <dbReference type="Proteomes" id="UP000000933"/>
    </source>
</evidence>
<dbReference type="GO" id="GO:0003676">
    <property type="term" value="F:nucleic acid binding"/>
    <property type="evidence" value="ECO:0007669"/>
    <property type="project" value="InterPro"/>
</dbReference>
<dbReference type="KEGG" id="srm:SRM_01202"/>
<accession>D5H7W8</accession>
<sequence length="402" mass="44559">MWFAPCSSSRTQTRTSPCGLNPSWGPSVRCRLFTPSRPREPWRRRMLDDVLALIREHDRFFITTHLGPDGDAVGSQLALGRFLEKMGKSVAMVNADEVDYNLDWMPGAGDIAVFDGSLGQHEALAEAEVAFVLDTNDEERIGKVGSLVRDATATTVLVDHHLEPEHWFDVFFVREEAAATGELVYEIIDGLAPDLIDEGIATALYTAIMTDTGSFRYSSVTPALHRSVADILERGGIGPAPIHETIYDRKSMPGLRLLGRMLNRIRLRYNGQLGYSVVTQRMVEDTGASWDDKQGFVNYVLSIEDVKTALLFSETDDGAKISFRSEADVRVDQWARHFGGGGHRNAAGAYVKRPTFEKTIETVIDAASDYIAFDARHAPDDDLSPEDQSYLETLLDDPSDSP</sequence>
<dbReference type="Gene3D" id="3.90.1640.10">
    <property type="entry name" value="inorganic pyrophosphatase (n-terminal core)"/>
    <property type="match status" value="1"/>
</dbReference>
<dbReference type="InterPro" id="IPR001667">
    <property type="entry name" value="DDH_dom"/>
</dbReference>
<dbReference type="Pfam" id="PF02272">
    <property type="entry name" value="DHHA1"/>
    <property type="match status" value="1"/>
</dbReference>
<organism evidence="4 5">
    <name type="scientific">Salinibacter ruber (strain M8)</name>
    <dbReference type="NCBI Taxonomy" id="761659"/>
    <lineage>
        <taxon>Bacteria</taxon>
        <taxon>Pseudomonadati</taxon>
        <taxon>Rhodothermota</taxon>
        <taxon>Rhodothermia</taxon>
        <taxon>Rhodothermales</taxon>
        <taxon>Salinibacteraceae</taxon>
        <taxon>Salinibacter</taxon>
    </lineage>
</organism>
<gene>
    <name evidence="4" type="ordered locus">SRM_01202</name>
</gene>
<feature type="region of interest" description="Disordered" evidence="1">
    <location>
        <begin position="377"/>
        <end position="402"/>
    </location>
</feature>
<dbReference type="InterPro" id="IPR051319">
    <property type="entry name" value="Oligoribo/pAp-PDE_c-di-AMP_PDE"/>
</dbReference>
<name>D5H7W8_SALRM</name>
<protein>
    <submittedName>
        <fullName evidence="4">Dhh family/dhha1 domain protein</fullName>
    </submittedName>
</protein>
<evidence type="ECO:0000259" key="3">
    <source>
        <dbReference type="Pfam" id="PF02272"/>
    </source>
</evidence>
<dbReference type="Proteomes" id="UP000000933">
    <property type="component" value="Chromosome"/>
</dbReference>
<dbReference type="Pfam" id="PF01368">
    <property type="entry name" value="DHH"/>
    <property type="match status" value="1"/>
</dbReference>
<evidence type="ECO:0000259" key="2">
    <source>
        <dbReference type="Pfam" id="PF01368"/>
    </source>
</evidence>
<feature type="domain" description="DDH" evidence="2">
    <location>
        <begin position="60"/>
        <end position="208"/>
    </location>
</feature>
<proteinExistence type="predicted"/>
<dbReference type="SUPFAM" id="SSF64182">
    <property type="entry name" value="DHH phosphoesterases"/>
    <property type="match status" value="1"/>
</dbReference>
<dbReference type="HOGENOM" id="CLU_039720_0_0_10"/>
<reference evidence="4 5" key="1">
    <citation type="journal article" date="2010" name="ISME J.">
        <title>Fine-scale evolution: genomic, phenotypic and ecological differentiation in two coexisting Salinibacter ruber strains.</title>
        <authorList>
            <person name="Pena A."/>
            <person name="Teeling H."/>
            <person name="Huerta-Cepas J."/>
            <person name="Santos F."/>
            <person name="Yarza P."/>
            <person name="Brito-Echeverria J."/>
            <person name="Lucio M."/>
            <person name="Schmitt-Kopplin P."/>
            <person name="Meseguer I."/>
            <person name="Schenowitz C."/>
            <person name="Dossat C."/>
            <person name="Barbe V."/>
            <person name="Dopazo J."/>
            <person name="Rossello-Mora R."/>
            <person name="Schuler M."/>
            <person name="Glockner F.O."/>
            <person name="Amann R."/>
            <person name="Gabaldon T."/>
            <person name="Anton J."/>
        </authorList>
    </citation>
    <scope>NUCLEOTIDE SEQUENCE [LARGE SCALE GENOMIC DNA]</scope>
    <source>
        <strain evidence="4 5">M8</strain>
    </source>
</reference>
<dbReference type="InterPro" id="IPR038763">
    <property type="entry name" value="DHH_sf"/>
</dbReference>
<dbReference type="EMBL" id="FP565814">
    <property type="protein sequence ID" value="CBH24123.1"/>
    <property type="molecule type" value="Genomic_DNA"/>
</dbReference>
<reference evidence="5" key="2">
    <citation type="submission" date="2010-04" db="EMBL/GenBank/DDBJ databases">
        <title>Genome sequence of Salinibacter ruber M8.</title>
        <authorList>
            <consortium name="Genoscope"/>
        </authorList>
    </citation>
    <scope>NUCLEOTIDE SEQUENCE [LARGE SCALE GENOMIC DNA]</scope>
    <source>
        <strain evidence="5">M8</strain>
    </source>
</reference>
<evidence type="ECO:0000313" key="4">
    <source>
        <dbReference type="EMBL" id="CBH24123.1"/>
    </source>
</evidence>
<dbReference type="Gene3D" id="3.10.310.30">
    <property type="match status" value="1"/>
</dbReference>